<dbReference type="OrthoDB" id="9801773at2"/>
<dbReference type="Gene3D" id="3.40.50.720">
    <property type="entry name" value="NAD(P)-binding Rossmann-like Domain"/>
    <property type="match status" value="1"/>
</dbReference>
<dbReference type="InterPro" id="IPR036291">
    <property type="entry name" value="NAD(P)-bd_dom_sf"/>
</dbReference>
<comment type="similarity">
    <text evidence="1">Belongs to the NAD(P)-dependent epimerase/dehydratase family. SDR39U1 subfamily.</text>
</comment>
<evidence type="ECO:0000256" key="1">
    <source>
        <dbReference type="ARBA" id="ARBA00009353"/>
    </source>
</evidence>
<reference evidence="4 5" key="1">
    <citation type="submission" date="2018-01" db="EMBL/GenBank/DDBJ databases">
        <title>Saezia sanguinis gen. nov., sp. nov., in the order Burkholderiales isolated from human blood.</title>
        <authorList>
            <person name="Medina-Pascual M.J."/>
            <person name="Valdezate S."/>
            <person name="Monzon S."/>
            <person name="Cuesta I."/>
            <person name="Carrasco G."/>
            <person name="Villalon P."/>
            <person name="Saez-Nieto J.A."/>
        </authorList>
    </citation>
    <scope>NUCLEOTIDE SEQUENCE [LARGE SCALE GENOMIC DNA]</scope>
    <source>
        <strain evidence="4 5">CNM695-12</strain>
    </source>
</reference>
<comment type="caution">
    <text evidence="4">The sequence shown here is derived from an EMBL/GenBank/DDBJ whole genome shotgun (WGS) entry which is preliminary data.</text>
</comment>
<dbReference type="SUPFAM" id="SSF51735">
    <property type="entry name" value="NAD(P)-binding Rossmann-fold domains"/>
    <property type="match status" value="1"/>
</dbReference>
<keyword evidence="5" id="KW-1185">Reference proteome</keyword>
<dbReference type="Proteomes" id="UP000286947">
    <property type="component" value="Unassembled WGS sequence"/>
</dbReference>
<dbReference type="InterPro" id="IPR010099">
    <property type="entry name" value="SDR39U1"/>
</dbReference>
<dbReference type="Pfam" id="PF01370">
    <property type="entry name" value="Epimerase"/>
    <property type="match status" value="1"/>
</dbReference>
<proteinExistence type="inferred from homology"/>
<organism evidence="4 5">
    <name type="scientific">Saezia sanguinis</name>
    <dbReference type="NCBI Taxonomy" id="1965230"/>
    <lineage>
        <taxon>Bacteria</taxon>
        <taxon>Pseudomonadati</taxon>
        <taxon>Pseudomonadota</taxon>
        <taxon>Betaproteobacteria</taxon>
        <taxon>Burkholderiales</taxon>
        <taxon>Saeziaceae</taxon>
        <taxon>Saezia</taxon>
    </lineage>
</organism>
<protein>
    <submittedName>
        <fullName evidence="4">Epimerase family protein</fullName>
    </submittedName>
</protein>
<gene>
    <name evidence="4" type="ORF">CUZ56_00179</name>
</gene>
<dbReference type="Pfam" id="PF08338">
    <property type="entry name" value="DUF1731"/>
    <property type="match status" value="1"/>
</dbReference>
<feature type="domain" description="DUF1731" evidence="3">
    <location>
        <begin position="265"/>
        <end position="311"/>
    </location>
</feature>
<evidence type="ECO:0000313" key="5">
    <source>
        <dbReference type="Proteomes" id="UP000286947"/>
    </source>
</evidence>
<dbReference type="AlphaFoldDB" id="A0A433SG35"/>
<dbReference type="InterPro" id="IPR013549">
    <property type="entry name" value="DUF1731"/>
</dbReference>
<dbReference type="InterPro" id="IPR001509">
    <property type="entry name" value="Epimerase_deHydtase"/>
</dbReference>
<sequence length="314" mass="35042">MNILLTGGTGLIGRALCEHWLAQNKVLKKQKNTKDQHQLWVLSRTPEKVEKLCGKGVVGLRSVKELDAQDIHIHAVINLAGAPIADKSWSEARKKEITKSRVSFTHQLVGWIASRSKQPHTLISGSAVGYYGDCGDRILDDYISEPQRDFASQMCHQWEVEAFQAILSEVRVVCLRTGLVLSDEGGFLARLLPLFRVGLGGPLGTGKQWMPWIHIQDTVRMIEFFLNTWNTAGSFNVCAPNPVTGKQFASELGKALHRPALVPTPVWALQKRFGEELTAMILSSQRAIPKRAIEAGFRFTFTDLDQALDDLFDR</sequence>
<evidence type="ECO:0000313" key="4">
    <source>
        <dbReference type="EMBL" id="RUS67703.1"/>
    </source>
</evidence>
<evidence type="ECO:0000259" key="2">
    <source>
        <dbReference type="Pfam" id="PF01370"/>
    </source>
</evidence>
<evidence type="ECO:0000259" key="3">
    <source>
        <dbReference type="Pfam" id="PF08338"/>
    </source>
</evidence>
<dbReference type="PANTHER" id="PTHR11092">
    <property type="entry name" value="SUGAR NUCLEOTIDE EPIMERASE RELATED"/>
    <property type="match status" value="1"/>
</dbReference>
<feature type="domain" description="NAD-dependent epimerase/dehydratase" evidence="2">
    <location>
        <begin position="3"/>
        <end position="237"/>
    </location>
</feature>
<dbReference type="EMBL" id="PQSP01000001">
    <property type="protein sequence ID" value="RUS67703.1"/>
    <property type="molecule type" value="Genomic_DNA"/>
</dbReference>
<accession>A0A433SG35</accession>
<dbReference type="NCBIfam" id="TIGR01777">
    <property type="entry name" value="yfcH"/>
    <property type="match status" value="1"/>
</dbReference>
<dbReference type="RefSeq" id="WP_126977302.1">
    <property type="nucleotide sequence ID" value="NZ_CAWUGC010000012.1"/>
</dbReference>
<dbReference type="PANTHER" id="PTHR11092:SF0">
    <property type="entry name" value="EPIMERASE FAMILY PROTEIN SDR39U1"/>
    <property type="match status" value="1"/>
</dbReference>
<name>A0A433SG35_9BURK</name>
<dbReference type="CDD" id="cd05242">
    <property type="entry name" value="SDR_a8"/>
    <property type="match status" value="1"/>
</dbReference>